<organism evidence="1 2">
    <name type="scientific">Streptomyces camelliae</name>
    <dbReference type="NCBI Taxonomy" id="3004093"/>
    <lineage>
        <taxon>Bacteria</taxon>
        <taxon>Bacillati</taxon>
        <taxon>Actinomycetota</taxon>
        <taxon>Actinomycetes</taxon>
        <taxon>Kitasatosporales</taxon>
        <taxon>Streptomycetaceae</taxon>
        <taxon>Streptomyces</taxon>
    </lineage>
</organism>
<sequence>MFDEAGEDELLLAAMMQLGAKGGSMGAAAGGAATGVHGLGGAGARGGARGAARGFKWTKKDVSTTVVELSGAVTAVSQLVHKTLADAGNLIGAETRDDGGIAVRAMVGVGMGGLNPTVVTAVVAAGPEGVAVVELRAAGREGLIKRHPADNALAKITGHLKAASQ</sequence>
<evidence type="ECO:0000313" key="2">
    <source>
        <dbReference type="Proteomes" id="UP001212326"/>
    </source>
</evidence>
<reference evidence="1 2" key="1">
    <citation type="submission" date="2022-12" db="EMBL/GenBank/DDBJ databases">
        <authorList>
            <person name="Mo P."/>
        </authorList>
    </citation>
    <scope>NUCLEOTIDE SEQUENCE [LARGE SCALE GENOMIC DNA]</scope>
    <source>
        <strain evidence="1 2">HUAS 2-6</strain>
    </source>
</reference>
<keyword evidence="2" id="KW-1185">Reference proteome</keyword>
<evidence type="ECO:0000313" key="1">
    <source>
        <dbReference type="EMBL" id="WBO67690.1"/>
    </source>
</evidence>
<dbReference type="EMBL" id="CP115300">
    <property type="protein sequence ID" value="WBO67690.1"/>
    <property type="molecule type" value="Genomic_DNA"/>
</dbReference>
<protein>
    <submittedName>
        <fullName evidence="1">Uncharacterized protein</fullName>
    </submittedName>
</protein>
<name>A0ABY7PDR8_9ACTN</name>
<accession>A0ABY7PDR8</accession>
<dbReference type="Proteomes" id="UP001212326">
    <property type="component" value="Chromosome"/>
</dbReference>
<gene>
    <name evidence="1" type="ORF">O1G22_35165</name>
</gene>
<dbReference type="RefSeq" id="WP_270084983.1">
    <property type="nucleotide sequence ID" value="NZ_CP115300.1"/>
</dbReference>
<proteinExistence type="predicted"/>